<name>A0A369P5J4_9ACTN</name>
<dbReference type="InterPro" id="IPR000792">
    <property type="entry name" value="Tscrpt_reg_LuxR_C"/>
</dbReference>
<evidence type="ECO:0000256" key="2">
    <source>
        <dbReference type="SAM" id="Phobius"/>
    </source>
</evidence>
<accession>A0A369P5J4</accession>
<evidence type="ECO:0000313" key="3">
    <source>
        <dbReference type="EMBL" id="RDC43984.1"/>
    </source>
</evidence>
<dbReference type="SUPFAM" id="SSF46894">
    <property type="entry name" value="C-terminal effector domain of the bipartite response regulators"/>
    <property type="match status" value="1"/>
</dbReference>
<organism evidence="3 4">
    <name type="scientific">Adlercreutzia equolifaciens subsp. celatus</name>
    <dbReference type="NCBI Taxonomy" id="394340"/>
    <lineage>
        <taxon>Bacteria</taxon>
        <taxon>Bacillati</taxon>
        <taxon>Actinomycetota</taxon>
        <taxon>Coriobacteriia</taxon>
        <taxon>Eggerthellales</taxon>
        <taxon>Eggerthellaceae</taxon>
        <taxon>Adlercreutzia</taxon>
    </lineage>
</organism>
<dbReference type="Gene3D" id="1.10.10.10">
    <property type="entry name" value="Winged helix-like DNA-binding domain superfamily/Winged helix DNA-binding domain"/>
    <property type="match status" value="1"/>
</dbReference>
<feature type="transmembrane region" description="Helical" evidence="2">
    <location>
        <begin position="34"/>
        <end position="59"/>
    </location>
</feature>
<dbReference type="Pfam" id="PF00196">
    <property type="entry name" value="GerE"/>
    <property type="match status" value="1"/>
</dbReference>
<dbReference type="InterPro" id="IPR016032">
    <property type="entry name" value="Sig_transdc_resp-reg_C-effctor"/>
</dbReference>
<evidence type="ECO:0000313" key="4">
    <source>
        <dbReference type="Proteomes" id="UP000253805"/>
    </source>
</evidence>
<feature type="region of interest" description="Disordered" evidence="1">
    <location>
        <begin position="180"/>
        <end position="208"/>
    </location>
</feature>
<protein>
    <submittedName>
        <fullName evidence="3">Uncharacterized protein</fullName>
    </submittedName>
</protein>
<dbReference type="Proteomes" id="UP000253805">
    <property type="component" value="Unassembled WGS sequence"/>
</dbReference>
<keyword evidence="2" id="KW-1133">Transmembrane helix</keyword>
<dbReference type="InterPro" id="IPR036388">
    <property type="entry name" value="WH-like_DNA-bd_sf"/>
</dbReference>
<proteinExistence type="predicted"/>
<evidence type="ECO:0000256" key="1">
    <source>
        <dbReference type="SAM" id="MobiDB-lite"/>
    </source>
</evidence>
<gene>
    <name evidence="3" type="ORF">C1850_07130</name>
</gene>
<reference evidence="3 4" key="1">
    <citation type="journal article" date="2018" name="Elife">
        <title>Discovery and characterization of a prevalent human gut bacterial enzyme sufficient for the inactivation of a family of plant toxins.</title>
        <authorList>
            <person name="Koppel N."/>
            <person name="Bisanz J.E."/>
            <person name="Pandelia M.E."/>
            <person name="Turnbaugh P.J."/>
            <person name="Balskus E.P."/>
        </authorList>
    </citation>
    <scope>NUCLEOTIDE SEQUENCE [LARGE SCALE GENOMIC DNA]</scope>
    <source>
        <strain evidence="3 4">OB21 GAM 11</strain>
    </source>
</reference>
<feature type="region of interest" description="Disordered" evidence="1">
    <location>
        <begin position="223"/>
        <end position="273"/>
    </location>
</feature>
<dbReference type="GO" id="GO:0006355">
    <property type="term" value="P:regulation of DNA-templated transcription"/>
    <property type="evidence" value="ECO:0007669"/>
    <property type="project" value="InterPro"/>
</dbReference>
<keyword evidence="2" id="KW-0812">Transmembrane</keyword>
<dbReference type="RefSeq" id="WP_114539271.1">
    <property type="nucleotide sequence ID" value="NZ_DBFWAD010000037.1"/>
</dbReference>
<dbReference type="EMBL" id="PPUT01000016">
    <property type="protein sequence ID" value="RDC43984.1"/>
    <property type="molecule type" value="Genomic_DNA"/>
</dbReference>
<feature type="transmembrane region" description="Helical" evidence="2">
    <location>
        <begin position="71"/>
        <end position="92"/>
    </location>
</feature>
<feature type="compositionally biased region" description="Basic and acidic residues" evidence="1">
    <location>
        <begin position="180"/>
        <end position="192"/>
    </location>
</feature>
<dbReference type="AlphaFoldDB" id="A0A369P5J4"/>
<keyword evidence="2" id="KW-0472">Membrane</keyword>
<comment type="caution">
    <text evidence="3">The sequence shown here is derived from an EMBL/GenBank/DDBJ whole genome shotgun (WGS) entry which is preliminary data.</text>
</comment>
<dbReference type="GO" id="GO:0003677">
    <property type="term" value="F:DNA binding"/>
    <property type="evidence" value="ECO:0007669"/>
    <property type="project" value="InterPro"/>
</dbReference>
<dbReference type="SMART" id="SM00421">
    <property type="entry name" value="HTH_LUXR"/>
    <property type="match status" value="1"/>
</dbReference>
<sequence length="273" mass="28922">MLKAAHPGGLIPPILHPSPLNRENTGERTDRTGALLFAGAVASFGLALVLIGAAVSFAAGAPAPANLDQSTLVFGSLAAACALAALGMMLALRERSLRTQQMRRVTRAEQIQGELDSLGLTPKEMPIAKLILQHQSYATIAAERHLAVRTVQFHATNIFRKAYVSNRRDFERVILADERNDDRSDGGRRDTPCCRSNQTTPPDGRGAARPGCALCGQNTCLPGGGSDNPATGLPAQNPGSEQERGDPDRPAGSPTTLRSRAALRHGRQEGGRP</sequence>
<dbReference type="CDD" id="cd06170">
    <property type="entry name" value="LuxR_C_like"/>
    <property type="match status" value="1"/>
</dbReference>